<dbReference type="PANTHER" id="PTHR23513">
    <property type="entry name" value="INTEGRAL MEMBRANE EFFLUX PROTEIN-RELATED"/>
    <property type="match status" value="1"/>
</dbReference>
<evidence type="ECO:0000256" key="3">
    <source>
        <dbReference type="ARBA" id="ARBA00022475"/>
    </source>
</evidence>
<comment type="subcellular location">
    <subcellularLocation>
        <location evidence="1">Cell membrane</location>
        <topology evidence="1">Multi-pass membrane protein</topology>
    </subcellularLocation>
</comment>
<protein>
    <submittedName>
        <fullName evidence="9">MFS transporter</fullName>
    </submittedName>
</protein>
<dbReference type="CDD" id="cd06173">
    <property type="entry name" value="MFS_MefA_like"/>
    <property type="match status" value="1"/>
</dbReference>
<evidence type="ECO:0000256" key="6">
    <source>
        <dbReference type="ARBA" id="ARBA00023136"/>
    </source>
</evidence>
<dbReference type="RefSeq" id="WP_138051603.1">
    <property type="nucleotide sequence ID" value="NZ_VAWE01000001.1"/>
</dbReference>
<dbReference type="InterPro" id="IPR020846">
    <property type="entry name" value="MFS_dom"/>
</dbReference>
<feature type="transmembrane region" description="Helical" evidence="7">
    <location>
        <begin position="230"/>
        <end position="251"/>
    </location>
</feature>
<evidence type="ECO:0000256" key="2">
    <source>
        <dbReference type="ARBA" id="ARBA00022448"/>
    </source>
</evidence>
<dbReference type="AlphaFoldDB" id="A0A5R9DZK0"/>
<dbReference type="GO" id="GO:0022857">
    <property type="term" value="F:transmembrane transporter activity"/>
    <property type="evidence" value="ECO:0007669"/>
    <property type="project" value="InterPro"/>
</dbReference>
<dbReference type="GO" id="GO:0005886">
    <property type="term" value="C:plasma membrane"/>
    <property type="evidence" value="ECO:0007669"/>
    <property type="project" value="UniProtKB-SubCell"/>
</dbReference>
<dbReference type="EMBL" id="VAWE01000001">
    <property type="protein sequence ID" value="TLQ42195.1"/>
    <property type="molecule type" value="Genomic_DNA"/>
</dbReference>
<feature type="transmembrane region" description="Helical" evidence="7">
    <location>
        <begin position="171"/>
        <end position="190"/>
    </location>
</feature>
<keyword evidence="5 7" id="KW-1133">Transmembrane helix</keyword>
<evidence type="ECO:0000256" key="5">
    <source>
        <dbReference type="ARBA" id="ARBA00022989"/>
    </source>
</evidence>
<dbReference type="PROSITE" id="PS50850">
    <property type="entry name" value="MFS"/>
    <property type="match status" value="1"/>
</dbReference>
<dbReference type="SUPFAM" id="SSF103473">
    <property type="entry name" value="MFS general substrate transporter"/>
    <property type="match status" value="1"/>
</dbReference>
<keyword evidence="4 7" id="KW-0812">Transmembrane</keyword>
<dbReference type="PANTHER" id="PTHR23513:SF6">
    <property type="entry name" value="MAJOR FACILITATOR SUPERFAMILY ASSOCIATED DOMAIN-CONTAINING PROTEIN"/>
    <property type="match status" value="1"/>
</dbReference>
<organism evidence="9 10">
    <name type="scientific">Streptomyces marianii</name>
    <dbReference type="NCBI Taxonomy" id="1817406"/>
    <lineage>
        <taxon>Bacteria</taxon>
        <taxon>Bacillati</taxon>
        <taxon>Actinomycetota</taxon>
        <taxon>Actinomycetes</taxon>
        <taxon>Kitasatosporales</taxon>
        <taxon>Streptomycetaceae</taxon>
        <taxon>Streptomyces</taxon>
    </lineage>
</organism>
<evidence type="ECO:0000256" key="7">
    <source>
        <dbReference type="SAM" id="Phobius"/>
    </source>
</evidence>
<dbReference type="InterPro" id="IPR036259">
    <property type="entry name" value="MFS_trans_sf"/>
</dbReference>
<feature type="transmembrane region" description="Helical" evidence="7">
    <location>
        <begin position="383"/>
        <end position="402"/>
    </location>
</feature>
<feature type="transmembrane region" description="Helical" evidence="7">
    <location>
        <begin position="357"/>
        <end position="377"/>
    </location>
</feature>
<feature type="transmembrane region" description="Helical" evidence="7">
    <location>
        <begin position="48"/>
        <end position="68"/>
    </location>
</feature>
<feature type="transmembrane region" description="Helical" evidence="7">
    <location>
        <begin position="263"/>
        <end position="281"/>
    </location>
</feature>
<feature type="transmembrane region" description="Helical" evidence="7">
    <location>
        <begin position="293"/>
        <end position="311"/>
    </location>
</feature>
<evidence type="ECO:0000313" key="10">
    <source>
        <dbReference type="Proteomes" id="UP000305921"/>
    </source>
</evidence>
<feature type="transmembrane region" description="Helical" evidence="7">
    <location>
        <begin position="89"/>
        <end position="114"/>
    </location>
</feature>
<dbReference type="InterPro" id="IPR010290">
    <property type="entry name" value="TM_effector"/>
</dbReference>
<keyword evidence="3" id="KW-1003">Cell membrane</keyword>
<evidence type="ECO:0000259" key="8">
    <source>
        <dbReference type="PROSITE" id="PS50850"/>
    </source>
</evidence>
<sequence length="405" mass="43284">MRWRLPLGLSRNFRLLWFSVVVSGLGDGMRYVALPLLASHLTSDPRKIALVFLADQLPWPLVMVAAGVTADRFDRRRIMVALDSARVLVAAWLAVMVGLEHVTLAVICVATALLDLGQRFYLGAAAGIVPMTVRRLDRDRANAALAGGSVTATLLLGNPLGALLYDMHPVLPFGVDALSFLCSAALVFSIRGRFRAERPPESTGPVGHLLLRQFTDGLRALWKQLLLRRITLLSALYDMVGMSQVAIGILFARTELGLSDTGFGLLVATFGLGALIGSVLVGRWANRFGRGRLLLGSLVIAAVASLGLGLVDAWLPAGVFVLLYGASTTAWRVNATTVRQNLVPNRLLGRVTMTQKLLVRCGAIVGTVLGGLVAHHFGLRTVFHVGAVLLLAGVVAGGRRLVARA</sequence>
<accession>A0A5R9DZK0</accession>
<evidence type="ECO:0000313" key="9">
    <source>
        <dbReference type="EMBL" id="TLQ42195.1"/>
    </source>
</evidence>
<dbReference type="Proteomes" id="UP000305921">
    <property type="component" value="Unassembled WGS sequence"/>
</dbReference>
<dbReference type="OrthoDB" id="145388at2"/>
<evidence type="ECO:0000256" key="1">
    <source>
        <dbReference type="ARBA" id="ARBA00004651"/>
    </source>
</evidence>
<comment type="caution">
    <text evidence="9">The sequence shown here is derived from an EMBL/GenBank/DDBJ whole genome shotgun (WGS) entry which is preliminary data.</text>
</comment>
<keyword evidence="2" id="KW-0813">Transport</keyword>
<proteinExistence type="predicted"/>
<dbReference type="Pfam" id="PF05977">
    <property type="entry name" value="MFS_3"/>
    <property type="match status" value="1"/>
</dbReference>
<gene>
    <name evidence="9" type="ORF">FEF34_02170</name>
</gene>
<feature type="domain" description="Major facilitator superfamily (MFS) profile" evidence="8">
    <location>
        <begin position="227"/>
        <end position="405"/>
    </location>
</feature>
<reference evidence="9 10" key="1">
    <citation type="submission" date="2019-05" db="EMBL/GenBank/DDBJ databases">
        <title>Streptomyces marianii sp. nov., a novel marine actinomycete from southern coast of India.</title>
        <authorList>
            <person name="Iniyan A.M."/>
            <person name="Wink J."/>
            <person name="Ramprasad E."/>
            <person name="Ramana C.V."/>
            <person name="Bunk B."/>
            <person name="Sproer C."/>
            <person name="Joseph F.-J.R.S."/>
            <person name="Vincent S.G.P."/>
        </authorList>
    </citation>
    <scope>NUCLEOTIDE SEQUENCE [LARGE SCALE GENOMIC DNA]</scope>
    <source>
        <strain evidence="9 10">ICN19</strain>
    </source>
</reference>
<keyword evidence="6 7" id="KW-0472">Membrane</keyword>
<feature type="transmembrane region" description="Helical" evidence="7">
    <location>
        <begin position="317"/>
        <end position="336"/>
    </location>
</feature>
<keyword evidence="10" id="KW-1185">Reference proteome</keyword>
<name>A0A5R9DZK0_9ACTN</name>
<evidence type="ECO:0000256" key="4">
    <source>
        <dbReference type="ARBA" id="ARBA00022692"/>
    </source>
</evidence>
<dbReference type="Gene3D" id="1.20.1250.20">
    <property type="entry name" value="MFS general substrate transporter like domains"/>
    <property type="match status" value="2"/>
</dbReference>